<dbReference type="AlphaFoldDB" id="A0A3P6THF8"/>
<evidence type="ECO:0000313" key="2">
    <source>
        <dbReference type="Proteomes" id="UP000281553"/>
    </source>
</evidence>
<organism evidence="1 2">
    <name type="scientific">Dibothriocephalus latus</name>
    <name type="common">Fish tapeworm</name>
    <name type="synonym">Diphyllobothrium latum</name>
    <dbReference type="NCBI Taxonomy" id="60516"/>
    <lineage>
        <taxon>Eukaryota</taxon>
        <taxon>Metazoa</taxon>
        <taxon>Spiralia</taxon>
        <taxon>Lophotrochozoa</taxon>
        <taxon>Platyhelminthes</taxon>
        <taxon>Cestoda</taxon>
        <taxon>Eucestoda</taxon>
        <taxon>Diphyllobothriidea</taxon>
        <taxon>Diphyllobothriidae</taxon>
        <taxon>Dibothriocephalus</taxon>
    </lineage>
</organism>
<dbReference type="OrthoDB" id="6272558at2759"/>
<name>A0A3P6THF8_DIBLA</name>
<accession>A0A3P6THF8</accession>
<dbReference type="EMBL" id="UYRU01043124">
    <property type="protein sequence ID" value="VDK80365.1"/>
    <property type="molecule type" value="Genomic_DNA"/>
</dbReference>
<reference evidence="1 2" key="1">
    <citation type="submission" date="2018-11" db="EMBL/GenBank/DDBJ databases">
        <authorList>
            <consortium name="Pathogen Informatics"/>
        </authorList>
    </citation>
    <scope>NUCLEOTIDE SEQUENCE [LARGE SCALE GENOMIC DNA]</scope>
</reference>
<dbReference type="Proteomes" id="UP000281553">
    <property type="component" value="Unassembled WGS sequence"/>
</dbReference>
<evidence type="ECO:0008006" key="3">
    <source>
        <dbReference type="Google" id="ProtNLM"/>
    </source>
</evidence>
<protein>
    <recommendedName>
        <fullName evidence="3">Reverse transcriptase domain-containing protein</fullName>
    </recommendedName>
</protein>
<sequence>MQRLEAIAFPLANPKLWLRYVDDAFVIVRKVQLEHLHNILNATLPGIKFTREKESDAKLPFLDVLLQRQLDGT</sequence>
<proteinExistence type="predicted"/>
<keyword evidence="2" id="KW-1185">Reference proteome</keyword>
<dbReference type="PANTHER" id="PTHR21301:SF11">
    <property type="entry name" value="GIY-YIG DOMAIN-CONTAINING PROTEIN"/>
    <property type="match status" value="1"/>
</dbReference>
<gene>
    <name evidence="1" type="ORF">DILT_LOCUS3102</name>
</gene>
<dbReference type="PANTHER" id="PTHR21301">
    <property type="entry name" value="REVERSE TRANSCRIPTASE"/>
    <property type="match status" value="1"/>
</dbReference>
<evidence type="ECO:0000313" key="1">
    <source>
        <dbReference type="EMBL" id="VDK80365.1"/>
    </source>
</evidence>